<dbReference type="PROSITE" id="PS50088">
    <property type="entry name" value="ANK_REPEAT"/>
    <property type="match status" value="3"/>
</dbReference>
<dbReference type="VEuPathDB" id="FungiDB:PC110_g9830"/>
<protein>
    <recommendedName>
        <fullName evidence="2">Protein kinase domain-containing protein</fullName>
    </recommendedName>
</protein>
<dbReference type="Proteomes" id="UP000688947">
    <property type="component" value="Unassembled WGS sequence"/>
</dbReference>
<dbReference type="OrthoDB" id="341259at2759"/>
<dbReference type="PROSITE" id="PS50297">
    <property type="entry name" value="ANK_REP_REGION"/>
    <property type="match status" value="3"/>
</dbReference>
<dbReference type="InterPro" id="IPR000719">
    <property type="entry name" value="Prot_kinase_dom"/>
</dbReference>
<gene>
    <name evidence="3" type="ORF">JG687_00003223</name>
</gene>
<evidence type="ECO:0000259" key="2">
    <source>
        <dbReference type="PROSITE" id="PS50011"/>
    </source>
</evidence>
<dbReference type="InterPro" id="IPR002110">
    <property type="entry name" value="Ankyrin_rpt"/>
</dbReference>
<organism evidence="3 4">
    <name type="scientific">Phytophthora cactorum</name>
    <dbReference type="NCBI Taxonomy" id="29920"/>
    <lineage>
        <taxon>Eukaryota</taxon>
        <taxon>Sar</taxon>
        <taxon>Stramenopiles</taxon>
        <taxon>Oomycota</taxon>
        <taxon>Peronosporomycetes</taxon>
        <taxon>Peronosporales</taxon>
        <taxon>Peronosporaceae</taxon>
        <taxon>Phytophthora</taxon>
    </lineage>
</organism>
<dbReference type="PANTHER" id="PTHR44329:SF214">
    <property type="entry name" value="PROTEIN KINASE DOMAIN-CONTAINING PROTEIN"/>
    <property type="match status" value="1"/>
</dbReference>
<reference evidence="3" key="1">
    <citation type="submission" date="2021-01" db="EMBL/GenBank/DDBJ databases">
        <title>Phytophthora aleatoria, a newly-described species from Pinus radiata is distinct from Phytophthora cactorum isolates based on comparative genomics.</title>
        <authorList>
            <person name="Mcdougal R."/>
            <person name="Panda P."/>
            <person name="Williams N."/>
            <person name="Studholme D.J."/>
        </authorList>
    </citation>
    <scope>NUCLEOTIDE SEQUENCE</scope>
    <source>
        <strain evidence="3">NZFS 3830</strain>
    </source>
</reference>
<dbReference type="SMART" id="SM00248">
    <property type="entry name" value="ANK"/>
    <property type="match status" value="3"/>
</dbReference>
<dbReference type="InterPro" id="IPR051681">
    <property type="entry name" value="Ser/Thr_Kinases-Pseudokinases"/>
</dbReference>
<feature type="repeat" description="ANK" evidence="1">
    <location>
        <begin position="38"/>
        <end position="70"/>
    </location>
</feature>
<evidence type="ECO:0000256" key="1">
    <source>
        <dbReference type="PROSITE-ProRule" id="PRU00023"/>
    </source>
</evidence>
<dbReference type="EMBL" id="JAENGZ010000097">
    <property type="protein sequence ID" value="KAG6969409.1"/>
    <property type="molecule type" value="Genomic_DNA"/>
</dbReference>
<dbReference type="Pfam" id="PF07714">
    <property type="entry name" value="PK_Tyr_Ser-Thr"/>
    <property type="match status" value="1"/>
</dbReference>
<dbReference type="PIRSF" id="PIRSF000654">
    <property type="entry name" value="Integrin-linked_kinase"/>
    <property type="match status" value="1"/>
</dbReference>
<sequence>MSNVAGFTPLMISAQLGKADLVVLLIDNKAEVEATENSGRTAMLLAAEEGYDEVVQALLNHGAAIETTDENGQTALMKAAYRGHEEVLRILLENGANAAVTDNAKRTASNYARLNNRIDADRVITDYLLEHPIDKNSELLSKPSVTHKIPEWFLPSREIRKEKDPFSFGSFGKVYRGRWLNSKVVVKCVMAESEKEEQAFHREARIWHLARHPNILPFFGASDESKPYFFVCEEATNGNLMDYLYRLKVDGRSLVWRKLYEAALGLLFLHERGIIHSDLKCNQILVSKDGAAMLTDFGLSFDSADARGASETLGAVRWKAPEVIRKIDPSMPTLQSDVYSFGMCIVEAVTGQVPWGDLPDPVVKFHVSRGQFLPRPKNFRDDEQWELVKVLCAFDPSNRMELSGAVNKLEHFAQEELIQERIAEYNEETLSELRL</sequence>
<proteinExistence type="predicted"/>
<dbReference type="GO" id="GO:0004674">
    <property type="term" value="F:protein serine/threonine kinase activity"/>
    <property type="evidence" value="ECO:0007669"/>
    <property type="project" value="TreeGrafter"/>
</dbReference>
<accession>A0A8T1UWA4</accession>
<dbReference type="InterPro" id="IPR001245">
    <property type="entry name" value="Ser-Thr/Tyr_kinase_cat_dom"/>
</dbReference>
<feature type="domain" description="Protein kinase" evidence="2">
    <location>
        <begin position="160"/>
        <end position="412"/>
    </location>
</feature>
<dbReference type="Pfam" id="PF00023">
    <property type="entry name" value="Ank"/>
    <property type="match status" value="1"/>
</dbReference>
<keyword evidence="1" id="KW-0040">ANK repeat</keyword>
<comment type="caution">
    <text evidence="3">The sequence shown here is derived from an EMBL/GenBank/DDBJ whole genome shotgun (WGS) entry which is preliminary data.</text>
</comment>
<dbReference type="AlphaFoldDB" id="A0A8T1UWA4"/>
<evidence type="ECO:0000313" key="3">
    <source>
        <dbReference type="EMBL" id="KAG6969409.1"/>
    </source>
</evidence>
<feature type="repeat" description="ANK" evidence="1">
    <location>
        <begin position="5"/>
        <end position="37"/>
    </location>
</feature>
<dbReference type="PANTHER" id="PTHR44329">
    <property type="entry name" value="SERINE/THREONINE-PROTEIN KINASE TNNI3K-RELATED"/>
    <property type="match status" value="1"/>
</dbReference>
<feature type="repeat" description="ANK" evidence="1">
    <location>
        <begin position="71"/>
        <end position="103"/>
    </location>
</feature>
<dbReference type="GO" id="GO:0005524">
    <property type="term" value="F:ATP binding"/>
    <property type="evidence" value="ECO:0007669"/>
    <property type="project" value="InterPro"/>
</dbReference>
<dbReference type="PROSITE" id="PS50011">
    <property type="entry name" value="PROTEIN_KINASE_DOM"/>
    <property type="match status" value="1"/>
</dbReference>
<evidence type="ECO:0000313" key="4">
    <source>
        <dbReference type="Proteomes" id="UP000688947"/>
    </source>
</evidence>
<name>A0A8T1UWA4_9STRA</name>
<dbReference type="Pfam" id="PF12796">
    <property type="entry name" value="Ank_2"/>
    <property type="match status" value="1"/>
</dbReference>